<dbReference type="Gene3D" id="1.20.58.1700">
    <property type="match status" value="1"/>
</dbReference>
<proteinExistence type="predicted"/>
<dbReference type="VEuPathDB" id="FungiDB:A1O7_07111"/>
<sequence>MGPSVRDVEIAWDVMRAFDERDVFARRQLPTWPAWRNPVRFAVPPADELQGQLSPAYAALFGKVVDALSATTWCTCIEAPNTFDYAPFAAANQMLYDSPIVAQRLLAFQSYIASHPGLEDLHPAIRTTFQQAQGQRFSAVRAYDDIFRLAGLRRQADIQFQNRVDVLVVPSTVDHFTVAQLEEELWCGTRPWVGSRILSTCLIWWP</sequence>
<dbReference type="SUPFAM" id="SSF75304">
    <property type="entry name" value="Amidase signature (AS) enzymes"/>
    <property type="match status" value="1"/>
</dbReference>
<name>W9VM45_9EURO</name>
<gene>
    <name evidence="1" type="ORF">A1O7_07111</name>
</gene>
<dbReference type="Proteomes" id="UP000019473">
    <property type="component" value="Unassembled WGS sequence"/>
</dbReference>
<evidence type="ECO:0000313" key="1">
    <source>
        <dbReference type="EMBL" id="EXJ56767.1"/>
    </source>
</evidence>
<dbReference type="eggNOG" id="KOG1211">
    <property type="taxonomic scope" value="Eukaryota"/>
</dbReference>
<dbReference type="OrthoDB" id="196847at2759"/>
<dbReference type="AlphaFoldDB" id="W9VM45"/>
<dbReference type="RefSeq" id="XP_007759301.1">
    <property type="nucleotide sequence ID" value="XM_007761111.1"/>
</dbReference>
<evidence type="ECO:0000313" key="2">
    <source>
        <dbReference type="Proteomes" id="UP000019473"/>
    </source>
</evidence>
<keyword evidence="2" id="KW-1185">Reference proteome</keyword>
<comment type="caution">
    <text evidence="1">The sequence shown here is derived from an EMBL/GenBank/DDBJ whole genome shotgun (WGS) entry which is preliminary data.</text>
</comment>
<dbReference type="EMBL" id="AMGW01000005">
    <property type="protein sequence ID" value="EXJ56767.1"/>
    <property type="molecule type" value="Genomic_DNA"/>
</dbReference>
<evidence type="ECO:0008006" key="3">
    <source>
        <dbReference type="Google" id="ProtNLM"/>
    </source>
</evidence>
<accession>W9VM45</accession>
<dbReference type="GeneID" id="19181686"/>
<dbReference type="HOGENOM" id="CLU_1331833_0_0_1"/>
<dbReference type="InterPro" id="IPR036928">
    <property type="entry name" value="AS_sf"/>
</dbReference>
<organism evidence="1 2">
    <name type="scientific">Cladophialophora yegresii CBS 114405</name>
    <dbReference type="NCBI Taxonomy" id="1182544"/>
    <lineage>
        <taxon>Eukaryota</taxon>
        <taxon>Fungi</taxon>
        <taxon>Dikarya</taxon>
        <taxon>Ascomycota</taxon>
        <taxon>Pezizomycotina</taxon>
        <taxon>Eurotiomycetes</taxon>
        <taxon>Chaetothyriomycetidae</taxon>
        <taxon>Chaetothyriales</taxon>
        <taxon>Herpotrichiellaceae</taxon>
        <taxon>Cladophialophora</taxon>
    </lineage>
</organism>
<protein>
    <recommendedName>
        <fullName evidence="3">Amidase domain-containing protein</fullName>
    </recommendedName>
</protein>
<reference evidence="1 2" key="1">
    <citation type="submission" date="2013-03" db="EMBL/GenBank/DDBJ databases">
        <title>The Genome Sequence of Cladophialophora yegresii CBS 114405.</title>
        <authorList>
            <consortium name="The Broad Institute Genomics Platform"/>
            <person name="Cuomo C."/>
            <person name="de Hoog S."/>
            <person name="Gorbushina A."/>
            <person name="Walker B."/>
            <person name="Young S.K."/>
            <person name="Zeng Q."/>
            <person name="Gargeya S."/>
            <person name="Fitzgerald M."/>
            <person name="Haas B."/>
            <person name="Abouelleil A."/>
            <person name="Allen A.W."/>
            <person name="Alvarado L."/>
            <person name="Arachchi H.M."/>
            <person name="Berlin A.M."/>
            <person name="Chapman S.B."/>
            <person name="Gainer-Dewar J."/>
            <person name="Goldberg J."/>
            <person name="Griggs A."/>
            <person name="Gujja S."/>
            <person name="Hansen M."/>
            <person name="Howarth C."/>
            <person name="Imamovic A."/>
            <person name="Ireland A."/>
            <person name="Larimer J."/>
            <person name="McCowan C."/>
            <person name="Murphy C."/>
            <person name="Pearson M."/>
            <person name="Poon T.W."/>
            <person name="Priest M."/>
            <person name="Roberts A."/>
            <person name="Saif S."/>
            <person name="Shea T."/>
            <person name="Sisk P."/>
            <person name="Sykes S."/>
            <person name="Wortman J."/>
            <person name="Nusbaum C."/>
            <person name="Birren B."/>
        </authorList>
    </citation>
    <scope>NUCLEOTIDE SEQUENCE [LARGE SCALE GENOMIC DNA]</scope>
    <source>
        <strain evidence="1 2">CBS 114405</strain>
    </source>
</reference>